<proteinExistence type="inferred from homology"/>
<dbReference type="SUPFAM" id="SSF53671">
    <property type="entry name" value="Aspartate/ornithine carbamoyltransferase"/>
    <property type="match status" value="1"/>
</dbReference>
<evidence type="ECO:0000256" key="3">
    <source>
        <dbReference type="ARBA" id="ARBA00013007"/>
    </source>
</evidence>
<dbReference type="EC" id="2.1.3.3" evidence="3"/>
<sequence>MKALSPLRSLRPVRHIRSIVNEATPATPATSPFAPRHLLSISDLSNAEVKTIVSRAREIKSITKHGNTGNSGHGLLSHQSVALLFSKRSTRTRVSTEAAVCHLGGNSMFLGKDDIQLGVNESMYDTSRVISSMVACMVARVNAHADVAALAKDSTVPVINALCDLYHPLQALTDLMTIEETFRDGVKGLKLAWVGDANNVLNDLAVVCAKSGIHVTAATPKSRPVDQDILELARAAGDETGARIQVTSDPLEAVREADIIVTDTWISMGEEAQKESKMREFAGYQVSEEMCAQGGAKSGWKFMHCLPRHEYEVTDEVFYSPRSVVFEEAENRKWIMIAVLEWLLLASQKRVPL</sequence>
<dbReference type="FunFam" id="3.40.50.1370:FF:000017">
    <property type="entry name" value="Ornithine carbamoyltransferase"/>
    <property type="match status" value="1"/>
</dbReference>
<keyword evidence="4" id="KW-0055">Arginine biosynthesis</keyword>
<dbReference type="FunFam" id="3.40.50.1370:FF:000009">
    <property type="entry name" value="Ornithine carbamoyltransferase, mitochondrial"/>
    <property type="match status" value="1"/>
</dbReference>
<protein>
    <recommendedName>
        <fullName evidence="3">ornithine carbamoyltransferase</fullName>
        <ecNumber evidence="3">2.1.3.3</ecNumber>
    </recommendedName>
    <alternativeName>
        <fullName evidence="7">Ornithine transcarbamylase</fullName>
    </alternativeName>
</protein>
<dbReference type="InterPro" id="IPR006130">
    <property type="entry name" value="Asp/Orn_carbamoylTrfase"/>
</dbReference>
<dbReference type="GO" id="GO:0016597">
    <property type="term" value="F:amino acid binding"/>
    <property type="evidence" value="ECO:0007669"/>
    <property type="project" value="InterPro"/>
</dbReference>
<gene>
    <name evidence="11" type="ORF">BCR37DRAFT_379026</name>
</gene>
<evidence type="ECO:0000256" key="8">
    <source>
        <dbReference type="RuleBase" id="RU003634"/>
    </source>
</evidence>
<dbReference type="InterPro" id="IPR036901">
    <property type="entry name" value="Asp/Orn_carbamoylTrfase_sf"/>
</dbReference>
<evidence type="ECO:0000256" key="2">
    <source>
        <dbReference type="ARBA" id="ARBA00007805"/>
    </source>
</evidence>
<dbReference type="Pfam" id="PF02729">
    <property type="entry name" value="OTCace_N"/>
    <property type="match status" value="1"/>
</dbReference>
<name>A0A1Y2FGM4_PROLT</name>
<dbReference type="GO" id="GO:0042450">
    <property type="term" value="P:L-arginine biosynthetic process via ornithine"/>
    <property type="evidence" value="ECO:0007669"/>
    <property type="project" value="TreeGrafter"/>
</dbReference>
<dbReference type="InterPro" id="IPR006132">
    <property type="entry name" value="Asp/Orn_carbamoyltranf_P-bd"/>
</dbReference>
<dbReference type="NCBIfam" id="TIGR00658">
    <property type="entry name" value="orni_carb_tr"/>
    <property type="match status" value="1"/>
</dbReference>
<comment type="pathway">
    <text evidence="1">Amino-acid biosynthesis; L-arginine biosynthesis; L-arginine from L-ornithine and carbamoyl phosphate: step 1/3.</text>
</comment>
<evidence type="ECO:0000259" key="9">
    <source>
        <dbReference type="Pfam" id="PF00185"/>
    </source>
</evidence>
<evidence type="ECO:0000259" key="10">
    <source>
        <dbReference type="Pfam" id="PF02729"/>
    </source>
</evidence>
<dbReference type="GO" id="GO:0004585">
    <property type="term" value="F:ornithine carbamoyltransferase activity"/>
    <property type="evidence" value="ECO:0007669"/>
    <property type="project" value="UniProtKB-EC"/>
</dbReference>
<dbReference type="InterPro" id="IPR002292">
    <property type="entry name" value="Orn/put_carbamltrans"/>
</dbReference>
<dbReference type="Proteomes" id="UP000193685">
    <property type="component" value="Unassembled WGS sequence"/>
</dbReference>
<feature type="domain" description="Aspartate/ornithine carbamoyltransferase carbamoyl-P binding" evidence="10">
    <location>
        <begin position="36"/>
        <end position="180"/>
    </location>
</feature>
<evidence type="ECO:0000256" key="1">
    <source>
        <dbReference type="ARBA" id="ARBA00004975"/>
    </source>
</evidence>
<comment type="similarity">
    <text evidence="2">Belongs to the aspartate/ornithine carbamoyltransferase superfamily. OTCase family.</text>
</comment>
<dbReference type="OrthoDB" id="10252326at2759"/>
<organism evidence="11 12">
    <name type="scientific">Protomyces lactucae-debilis</name>
    <dbReference type="NCBI Taxonomy" id="2754530"/>
    <lineage>
        <taxon>Eukaryota</taxon>
        <taxon>Fungi</taxon>
        <taxon>Dikarya</taxon>
        <taxon>Ascomycota</taxon>
        <taxon>Taphrinomycotina</taxon>
        <taxon>Taphrinomycetes</taxon>
        <taxon>Taphrinales</taxon>
        <taxon>Protomycetaceae</taxon>
        <taxon>Protomyces</taxon>
    </lineage>
</organism>
<evidence type="ECO:0000313" key="12">
    <source>
        <dbReference type="Proteomes" id="UP000193685"/>
    </source>
</evidence>
<dbReference type="PANTHER" id="PTHR45753:SF3">
    <property type="entry name" value="ORNITHINE TRANSCARBAMYLASE, MITOCHONDRIAL"/>
    <property type="match status" value="1"/>
</dbReference>
<dbReference type="InterPro" id="IPR006131">
    <property type="entry name" value="Asp_carbamoyltransf_Asp/Orn-bd"/>
</dbReference>
<dbReference type="PANTHER" id="PTHR45753">
    <property type="entry name" value="ORNITHINE CARBAMOYLTRANSFERASE, MITOCHONDRIAL"/>
    <property type="match status" value="1"/>
</dbReference>
<dbReference type="RefSeq" id="XP_040725654.1">
    <property type="nucleotide sequence ID" value="XM_040869171.1"/>
</dbReference>
<dbReference type="Gene3D" id="3.40.50.1370">
    <property type="entry name" value="Aspartate/ornithine carbamoyltransferase"/>
    <property type="match status" value="2"/>
</dbReference>
<dbReference type="PRINTS" id="PR00100">
    <property type="entry name" value="AOTCASE"/>
</dbReference>
<feature type="domain" description="Aspartate/ornithine carbamoyltransferase Asp/Orn-binding" evidence="9">
    <location>
        <begin position="187"/>
        <end position="343"/>
    </location>
</feature>
<accession>A0A1Y2FGM4</accession>
<dbReference type="STRING" id="56484.A0A1Y2FGM4"/>
<keyword evidence="5" id="KW-0028">Amino-acid biosynthesis</keyword>
<dbReference type="OMA" id="VATDVWV"/>
<dbReference type="PROSITE" id="PS00097">
    <property type="entry name" value="CARBAMOYLTRANSFERASE"/>
    <property type="match status" value="1"/>
</dbReference>
<keyword evidence="12" id="KW-1185">Reference proteome</keyword>
<evidence type="ECO:0000256" key="7">
    <source>
        <dbReference type="ARBA" id="ARBA00033269"/>
    </source>
</evidence>
<dbReference type="GeneID" id="63785770"/>
<dbReference type="GO" id="GO:0019240">
    <property type="term" value="P:citrulline biosynthetic process"/>
    <property type="evidence" value="ECO:0007669"/>
    <property type="project" value="TreeGrafter"/>
</dbReference>
<dbReference type="EMBL" id="MCFI01000008">
    <property type="protein sequence ID" value="ORY83073.1"/>
    <property type="molecule type" value="Genomic_DNA"/>
</dbReference>
<dbReference type="PRINTS" id="PR00102">
    <property type="entry name" value="OTCASE"/>
</dbReference>
<dbReference type="GO" id="GO:0005739">
    <property type="term" value="C:mitochondrion"/>
    <property type="evidence" value="ECO:0007669"/>
    <property type="project" value="TreeGrafter"/>
</dbReference>
<evidence type="ECO:0000256" key="6">
    <source>
        <dbReference type="ARBA" id="ARBA00022679"/>
    </source>
</evidence>
<comment type="caution">
    <text evidence="11">The sequence shown here is derived from an EMBL/GenBank/DDBJ whole genome shotgun (WGS) entry which is preliminary data.</text>
</comment>
<keyword evidence="6 8" id="KW-0808">Transferase</keyword>
<dbReference type="AlphaFoldDB" id="A0A1Y2FGM4"/>
<evidence type="ECO:0000256" key="4">
    <source>
        <dbReference type="ARBA" id="ARBA00022571"/>
    </source>
</evidence>
<reference evidence="11 12" key="1">
    <citation type="submission" date="2016-07" db="EMBL/GenBank/DDBJ databases">
        <title>Pervasive Adenine N6-methylation of Active Genes in Fungi.</title>
        <authorList>
            <consortium name="DOE Joint Genome Institute"/>
            <person name="Mondo S.J."/>
            <person name="Dannebaum R.O."/>
            <person name="Kuo R.C."/>
            <person name="Labutti K."/>
            <person name="Haridas S."/>
            <person name="Kuo A."/>
            <person name="Salamov A."/>
            <person name="Ahrendt S.R."/>
            <person name="Lipzen A."/>
            <person name="Sullivan W."/>
            <person name="Andreopoulos W.B."/>
            <person name="Clum A."/>
            <person name="Lindquist E."/>
            <person name="Daum C."/>
            <person name="Ramamoorthy G.K."/>
            <person name="Gryganskyi A."/>
            <person name="Culley D."/>
            <person name="Magnuson J.K."/>
            <person name="James T.Y."/>
            <person name="O'Malley M.A."/>
            <person name="Stajich J.E."/>
            <person name="Spatafora J.W."/>
            <person name="Visel A."/>
            <person name="Grigoriev I.V."/>
        </authorList>
    </citation>
    <scope>NUCLEOTIDE SEQUENCE [LARGE SCALE GENOMIC DNA]</scope>
    <source>
        <strain evidence="11 12">12-1054</strain>
    </source>
</reference>
<evidence type="ECO:0000313" key="11">
    <source>
        <dbReference type="EMBL" id="ORY83073.1"/>
    </source>
</evidence>
<dbReference type="Pfam" id="PF00185">
    <property type="entry name" value="OTCace"/>
    <property type="match status" value="1"/>
</dbReference>
<evidence type="ECO:0000256" key="5">
    <source>
        <dbReference type="ARBA" id="ARBA00022605"/>
    </source>
</evidence>
<dbReference type="NCBIfam" id="NF001986">
    <property type="entry name" value="PRK00779.1"/>
    <property type="match status" value="1"/>
</dbReference>